<sequence length="247" mass="27172">MAESPRLAPDYSRSVVELYQDVAQVMMETSGKLEVLSHHNRPARGIEGLPTWCPDWTVVRGKPFIRIRDDTLTLRGRILDRVKWLKASESADFDSQERIYRDVLAIEPVARQMYNQGDGADSFDDAFRRTLVAARIHMKGSNQDATVLGPNAAGSLWVAWSSQVEGKPCDMELAKRYNSALYSAMSGRAFAITEGGAIGLVDGTVRTGDMIGVFSGGRVPLAARQKQGTSPTAAATPSRYELVGEWY</sequence>
<protein>
    <submittedName>
        <fullName evidence="1">Uncharacterized protein</fullName>
    </submittedName>
</protein>
<reference evidence="1 2" key="1">
    <citation type="submission" date="2023-01" db="EMBL/GenBank/DDBJ databases">
        <title>Analysis of 21 Apiospora genomes using comparative genomics revels a genus with tremendous synthesis potential of carbohydrate active enzymes and secondary metabolites.</title>
        <authorList>
            <person name="Sorensen T."/>
        </authorList>
    </citation>
    <scope>NUCLEOTIDE SEQUENCE [LARGE SCALE GENOMIC DNA]</scope>
    <source>
        <strain evidence="1 2">CBS 24483</strain>
    </source>
</reference>
<dbReference type="EMBL" id="JAQQWE010000007">
    <property type="protein sequence ID" value="KAK7946104.1"/>
    <property type="molecule type" value="Genomic_DNA"/>
</dbReference>
<comment type="caution">
    <text evidence="1">The sequence shown here is derived from an EMBL/GenBank/DDBJ whole genome shotgun (WGS) entry which is preliminary data.</text>
</comment>
<proteinExistence type="predicted"/>
<keyword evidence="2" id="KW-1185">Reference proteome</keyword>
<dbReference type="Proteomes" id="UP001391051">
    <property type="component" value="Unassembled WGS sequence"/>
</dbReference>
<accession>A0ABR1Q2W0</accession>
<dbReference type="InterPro" id="IPR052895">
    <property type="entry name" value="HetReg/Transcr_Mod"/>
</dbReference>
<dbReference type="PANTHER" id="PTHR24148:SF77">
    <property type="entry name" value="HETEROKARYON INCOMPATIBILITY DOMAIN-CONTAINING PROTEIN"/>
    <property type="match status" value="1"/>
</dbReference>
<dbReference type="GeneID" id="92079709"/>
<name>A0ABR1Q2W0_9PEZI</name>
<dbReference type="RefSeq" id="XP_066696138.1">
    <property type="nucleotide sequence ID" value="XM_066846647.1"/>
</dbReference>
<dbReference type="PANTHER" id="PTHR24148">
    <property type="entry name" value="ANKYRIN REPEAT DOMAIN-CONTAINING PROTEIN 39 HOMOLOG-RELATED"/>
    <property type="match status" value="1"/>
</dbReference>
<evidence type="ECO:0000313" key="2">
    <source>
        <dbReference type="Proteomes" id="UP001391051"/>
    </source>
</evidence>
<gene>
    <name evidence="1" type="ORF">PG986_010425</name>
</gene>
<evidence type="ECO:0000313" key="1">
    <source>
        <dbReference type="EMBL" id="KAK7946104.1"/>
    </source>
</evidence>
<organism evidence="1 2">
    <name type="scientific">Apiospora aurea</name>
    <dbReference type="NCBI Taxonomy" id="335848"/>
    <lineage>
        <taxon>Eukaryota</taxon>
        <taxon>Fungi</taxon>
        <taxon>Dikarya</taxon>
        <taxon>Ascomycota</taxon>
        <taxon>Pezizomycotina</taxon>
        <taxon>Sordariomycetes</taxon>
        <taxon>Xylariomycetidae</taxon>
        <taxon>Amphisphaeriales</taxon>
        <taxon>Apiosporaceae</taxon>
        <taxon>Apiospora</taxon>
    </lineage>
</organism>